<gene>
    <name evidence="2" type="ORF">FOZ63_033498</name>
</gene>
<feature type="compositionally biased region" description="Low complexity" evidence="1">
    <location>
        <begin position="232"/>
        <end position="245"/>
    </location>
</feature>
<organism evidence="2 3">
    <name type="scientific">Perkinsus olseni</name>
    <name type="common">Perkinsus atlanticus</name>
    <dbReference type="NCBI Taxonomy" id="32597"/>
    <lineage>
        <taxon>Eukaryota</taxon>
        <taxon>Sar</taxon>
        <taxon>Alveolata</taxon>
        <taxon>Perkinsozoa</taxon>
        <taxon>Perkinsea</taxon>
        <taxon>Perkinsida</taxon>
        <taxon>Perkinsidae</taxon>
        <taxon>Perkinsus</taxon>
    </lineage>
</organism>
<dbReference type="EMBL" id="JABANO010028297">
    <property type="protein sequence ID" value="KAF4715372.1"/>
    <property type="molecule type" value="Genomic_DNA"/>
</dbReference>
<comment type="caution">
    <text evidence="2">The sequence shown here is derived from an EMBL/GenBank/DDBJ whole genome shotgun (WGS) entry which is preliminary data.</text>
</comment>
<reference evidence="2 3" key="1">
    <citation type="submission" date="2020-04" db="EMBL/GenBank/DDBJ databases">
        <title>Perkinsus olseni comparative genomics.</title>
        <authorList>
            <person name="Bogema D.R."/>
        </authorList>
    </citation>
    <scope>NUCLEOTIDE SEQUENCE [LARGE SCALE GENOMIC DNA]</scope>
    <source>
        <strain evidence="2 3">ATCC PRA-207</strain>
    </source>
</reference>
<keyword evidence="3" id="KW-1185">Reference proteome</keyword>
<evidence type="ECO:0000313" key="3">
    <source>
        <dbReference type="Proteomes" id="UP000553632"/>
    </source>
</evidence>
<evidence type="ECO:0000313" key="2">
    <source>
        <dbReference type="EMBL" id="KAF4715372.1"/>
    </source>
</evidence>
<sequence>MASQVKGSLTAIALSATMKFLEIPEEVANVAEPRHLKNLYRVCRLCYTRTSATGGNTTPPPGEKNCGRAATFYGIDLKREVTNLALPKVLCAGCTRRLARFEKDPGSFESWKESGRFYVDALQLDSDVVVTRTDPCSTEVPCRVCVIVANRKPNFLQAQHSNAPKKGRPLEQSPPKAMCSKCGQPIADHDDAFCAMVMKNPCRAKEAGRKFARRTEARGFTEQLVQEHLRDSFTSGTGGSESSKTPMRTGVKLDGHRYLGITPARYDGKAGTGTCLSTEAARDLLRLGHLGLGKDSARELCTILGREGIRYPIIMTISGGSIWWEGFLPNLPGKLGPARASFSLCGFVVLLVRMGLGPSSGALLRRFVSHD</sequence>
<accession>A0A7J6R4N2</accession>
<name>A0A7J6R4N2_PEROL</name>
<protein>
    <submittedName>
        <fullName evidence="2">Uncharacterized protein</fullName>
    </submittedName>
</protein>
<evidence type="ECO:0000256" key="1">
    <source>
        <dbReference type="SAM" id="MobiDB-lite"/>
    </source>
</evidence>
<dbReference type="AlphaFoldDB" id="A0A7J6R4N2"/>
<proteinExistence type="predicted"/>
<dbReference type="Proteomes" id="UP000553632">
    <property type="component" value="Unassembled WGS sequence"/>
</dbReference>
<feature type="region of interest" description="Disordered" evidence="1">
    <location>
        <begin position="230"/>
        <end position="249"/>
    </location>
</feature>